<dbReference type="AlphaFoldDB" id="A0A024HBX3"/>
<sequence>MHKREISKTIISELTARALGLSLSLLLARQLDIDSFGRWNYLQAVLLYFIVFIEFGSNQEGIRSLIKAKGNKELFNSELQNILSNRTLGLFLSAACLGILGITNLLSIGEALSLAACVIAYSMSKDWYLRAIGKQLLASIPNTTHLGILIATVTLLTLTSNTKLLNPESLTALKGIALALLTLTITITCIPHSNRKHFKPRIKPPSANVIYLVSGSLLAKAYFNADILLIEHILGSHQVGIYSAISTLYITFIAFRGVVINSLYPSLCNTENSAALRKKVLKLSTSFGAVLLPIFAIIFLTKSGLISIFLGSRYLSTQALELTNIFVATCVALSFGLLYPNALHIYGKGRTFFFLTLIGAAINITGNILYLPKIGIIAAAYTTFLSELFIVTSSATIFIIASKKRLK</sequence>
<feature type="transmembrane region" description="Helical" evidence="5">
    <location>
        <begin position="240"/>
        <end position="264"/>
    </location>
</feature>
<feature type="transmembrane region" description="Helical" evidence="5">
    <location>
        <begin position="40"/>
        <end position="58"/>
    </location>
</feature>
<evidence type="ECO:0000256" key="3">
    <source>
        <dbReference type="ARBA" id="ARBA00022989"/>
    </source>
</evidence>
<dbReference type="EMBL" id="HG322950">
    <property type="protein sequence ID" value="CDF82555.1"/>
    <property type="molecule type" value="Genomic_DNA"/>
</dbReference>
<dbReference type="GO" id="GO:0016020">
    <property type="term" value="C:membrane"/>
    <property type="evidence" value="ECO:0007669"/>
    <property type="project" value="UniProtKB-SubCell"/>
</dbReference>
<protein>
    <submittedName>
        <fullName evidence="6">Hypothetical membrane protein</fullName>
    </submittedName>
</protein>
<feature type="transmembrane region" description="Helical" evidence="5">
    <location>
        <begin position="352"/>
        <end position="370"/>
    </location>
</feature>
<feature type="transmembrane region" description="Helical" evidence="5">
    <location>
        <begin position="322"/>
        <end position="340"/>
    </location>
</feature>
<keyword evidence="2 5" id="KW-0812">Transmembrane</keyword>
<dbReference type="InterPro" id="IPR052556">
    <property type="entry name" value="PolySynth_Transporter"/>
</dbReference>
<dbReference type="HOGENOM" id="CLU_675913_0_0_6"/>
<keyword evidence="4 5" id="KW-0472">Membrane</keyword>
<dbReference type="PANTHER" id="PTHR43424">
    <property type="entry name" value="LOCUS PUTATIVE PROTEIN 1-RELATED"/>
    <property type="match status" value="1"/>
</dbReference>
<organism evidence="6 7">
    <name type="scientific">Pseudomonas knackmussii (strain DSM 6978 / CCUG 54928 / LMG 23759 / B13)</name>
    <dbReference type="NCBI Taxonomy" id="1301098"/>
    <lineage>
        <taxon>Bacteria</taxon>
        <taxon>Pseudomonadati</taxon>
        <taxon>Pseudomonadota</taxon>
        <taxon>Gammaproteobacteria</taxon>
        <taxon>Pseudomonadales</taxon>
        <taxon>Pseudomonadaceae</taxon>
        <taxon>Pseudomonas</taxon>
    </lineage>
</organism>
<proteinExistence type="predicted"/>
<feature type="transmembrane region" description="Helical" evidence="5">
    <location>
        <begin position="170"/>
        <end position="190"/>
    </location>
</feature>
<name>A0A024HBX3_PSEKB</name>
<evidence type="ECO:0000313" key="6">
    <source>
        <dbReference type="EMBL" id="CDF82555.1"/>
    </source>
</evidence>
<keyword evidence="7" id="KW-1185">Reference proteome</keyword>
<dbReference type="Pfam" id="PF01943">
    <property type="entry name" value="Polysacc_synt"/>
    <property type="match status" value="1"/>
</dbReference>
<dbReference type="Proteomes" id="UP000025241">
    <property type="component" value="Chromosome I"/>
</dbReference>
<comment type="subcellular location">
    <subcellularLocation>
        <location evidence="1">Membrane</location>
        <topology evidence="1">Multi-pass membrane protein</topology>
    </subcellularLocation>
</comment>
<dbReference type="RefSeq" id="WP_084166580.1">
    <property type="nucleotide sequence ID" value="NZ_HG322950.1"/>
</dbReference>
<dbReference type="eggNOG" id="ENOG502ZS5G">
    <property type="taxonomic scope" value="Bacteria"/>
</dbReference>
<dbReference type="PANTHER" id="PTHR43424:SF1">
    <property type="entry name" value="LOCUS PUTATIVE PROTEIN 1-RELATED"/>
    <property type="match status" value="1"/>
</dbReference>
<evidence type="ECO:0000313" key="7">
    <source>
        <dbReference type="Proteomes" id="UP000025241"/>
    </source>
</evidence>
<evidence type="ECO:0000256" key="1">
    <source>
        <dbReference type="ARBA" id="ARBA00004141"/>
    </source>
</evidence>
<feature type="transmembrane region" description="Helical" evidence="5">
    <location>
        <begin position="285"/>
        <end position="310"/>
    </location>
</feature>
<gene>
    <name evidence="6" type="ORF">PKB_1190</name>
</gene>
<dbReference type="OrthoDB" id="103403at2"/>
<dbReference type="STRING" id="1301098.PKB_1190"/>
<dbReference type="KEGG" id="pkc:PKB_1190"/>
<keyword evidence="3 5" id="KW-1133">Transmembrane helix</keyword>
<dbReference type="InterPro" id="IPR002797">
    <property type="entry name" value="Polysacc_synth"/>
</dbReference>
<feature type="transmembrane region" description="Helical" evidence="5">
    <location>
        <begin position="376"/>
        <end position="401"/>
    </location>
</feature>
<accession>A0A024HBX3</accession>
<evidence type="ECO:0000256" key="4">
    <source>
        <dbReference type="ARBA" id="ARBA00023136"/>
    </source>
</evidence>
<feature type="transmembrane region" description="Helical" evidence="5">
    <location>
        <begin position="136"/>
        <end position="158"/>
    </location>
</feature>
<reference evidence="6 7" key="1">
    <citation type="submission" date="2013-03" db="EMBL/GenBank/DDBJ databases">
        <authorList>
            <person name="Linke B."/>
        </authorList>
    </citation>
    <scope>NUCLEOTIDE SEQUENCE [LARGE SCALE GENOMIC DNA]</scope>
    <source>
        <strain evidence="6 7">B13</strain>
    </source>
</reference>
<evidence type="ECO:0000256" key="2">
    <source>
        <dbReference type="ARBA" id="ARBA00022692"/>
    </source>
</evidence>
<reference evidence="6 7" key="2">
    <citation type="submission" date="2014-05" db="EMBL/GenBank/DDBJ databases">
        <title>Genome sequence of the 3-chlorobenzoate degrading bacterium Pseudomonas knackmussii B13 shows multiple evidence for horizontal gene transfer.</title>
        <authorList>
            <person name="Miyazaki R."/>
            <person name="Bertelli C."/>
            <person name="Falquet L."/>
            <person name="Robinson-Rechavi M."/>
            <person name="Gharib W."/>
            <person name="Roy S."/>
            <person name="Van der Meer J.R."/>
        </authorList>
    </citation>
    <scope>NUCLEOTIDE SEQUENCE [LARGE SCALE GENOMIC DNA]</scope>
    <source>
        <strain evidence="6 7">B13</strain>
    </source>
</reference>
<feature type="transmembrane region" description="Helical" evidence="5">
    <location>
        <begin position="210"/>
        <end position="234"/>
    </location>
</feature>
<evidence type="ECO:0000256" key="5">
    <source>
        <dbReference type="SAM" id="Phobius"/>
    </source>
</evidence>